<accession>F9HDY0</accession>
<dbReference type="Gene3D" id="3.30.450.20">
    <property type="entry name" value="PAS domain"/>
    <property type="match status" value="1"/>
</dbReference>
<comment type="catalytic activity">
    <reaction evidence="1">
        <text>ATP + protein L-histidine = ADP + protein N-phospho-L-histidine.</text>
        <dbReference type="EC" id="2.7.13.3"/>
    </reaction>
</comment>
<keyword evidence="9" id="KW-0175">Coiled coil</keyword>
<comment type="subcellular location">
    <subcellularLocation>
        <location evidence="2">Membrane</location>
    </subcellularLocation>
</comment>
<feature type="domain" description="PAS" evidence="12">
    <location>
        <begin position="92"/>
        <end position="158"/>
    </location>
</feature>
<organism evidence="15 16">
    <name type="scientific">Streptococcus mitis SK1073</name>
    <dbReference type="NCBI Taxonomy" id="1008452"/>
    <lineage>
        <taxon>Bacteria</taxon>
        <taxon>Bacillati</taxon>
        <taxon>Bacillota</taxon>
        <taxon>Bacilli</taxon>
        <taxon>Lactobacillales</taxon>
        <taxon>Streptococcaceae</taxon>
        <taxon>Streptococcus</taxon>
        <taxon>Streptococcus mitis group</taxon>
    </lineage>
</organism>
<dbReference type="AlphaFoldDB" id="F9HDY0"/>
<sequence>MIKLIKDTVLTSDFIFILILLGFILVVTLLLLENRRDNIRLKQINQKVKDLIAGDYSQVLDMQGSSEITNITNNLNDLSEVIRLTQENLEQESKRLHSILSYMTDGVLATNRRGKITMINDMAKKQLGVQKEDVLNKSILELLKIEDEYELRDLITQVPELMIDSQDANGEYLSLRVRFALVRRESGFISGLVAVLHDTTEQEKEERERRLFVSNVSHELRTPLTSVKSYLEALDEGALSEPVAPDFIKVSLDETNRMMRMVTDLLHLSRIDNATSHLDVELINFTAFITFILNRFDKMRGSDEEKKYELVRDYPITSVWIEIDTDKMTQVIDNILNNAIKYSPDGGKITVTMKTTDDQMILSISDQGLGIPKQDLPRIFDRFYRVDRARSRAQGGTGLGLSIAKEIIKQHNGFIWAKSIYGKGSTFTIVLPYDKDAVKEEVWEDEIEDQNE</sequence>
<dbReference type="InterPro" id="IPR000014">
    <property type="entry name" value="PAS"/>
</dbReference>
<keyword evidence="8 10" id="KW-0472">Membrane</keyword>
<dbReference type="SMART" id="SM00388">
    <property type="entry name" value="HisKA"/>
    <property type="match status" value="1"/>
</dbReference>
<reference evidence="15 16" key="1">
    <citation type="submission" date="2011-05" db="EMBL/GenBank/DDBJ databases">
        <authorList>
            <person name="Durkin A.S."/>
            <person name="Radune D."/>
            <person name="Hostetler J."/>
            <person name="Torralba M."/>
            <person name="Gillis M."/>
            <person name="Methe B."/>
            <person name="Sutton G."/>
            <person name="Nelson K.E."/>
        </authorList>
    </citation>
    <scope>NUCLEOTIDE SEQUENCE [LARGE SCALE GENOMIC DNA]</scope>
    <source>
        <strain evidence="15 16">SK1073</strain>
    </source>
</reference>
<keyword evidence="6 15" id="KW-0418">Kinase</keyword>
<dbReference type="SUPFAM" id="SSF55785">
    <property type="entry name" value="PYP-like sensor domain (PAS domain)"/>
    <property type="match status" value="1"/>
</dbReference>
<dbReference type="Pfam" id="PF22610">
    <property type="entry name" value="CovS-like_HAMP"/>
    <property type="match status" value="1"/>
</dbReference>
<feature type="coiled-coil region" evidence="9">
    <location>
        <begin position="68"/>
        <end position="95"/>
    </location>
</feature>
<evidence type="ECO:0000256" key="2">
    <source>
        <dbReference type="ARBA" id="ARBA00004370"/>
    </source>
</evidence>
<dbReference type="PATRIC" id="fig|1008452.3.peg.1783"/>
<dbReference type="CDD" id="cd00082">
    <property type="entry name" value="HisKA"/>
    <property type="match status" value="1"/>
</dbReference>
<dbReference type="SMART" id="SM00091">
    <property type="entry name" value="PAS"/>
    <property type="match status" value="1"/>
</dbReference>
<dbReference type="InterPro" id="IPR050351">
    <property type="entry name" value="BphY/WalK/GraS-like"/>
</dbReference>
<dbReference type="InterPro" id="IPR003660">
    <property type="entry name" value="HAMP_dom"/>
</dbReference>
<feature type="transmembrane region" description="Helical" evidence="10">
    <location>
        <begin position="14"/>
        <end position="32"/>
    </location>
</feature>
<keyword evidence="5" id="KW-0808">Transferase</keyword>
<dbReference type="RefSeq" id="WP_000593404.1">
    <property type="nucleotide sequence ID" value="NZ_AFQT01000049.1"/>
</dbReference>
<dbReference type="PRINTS" id="PR00344">
    <property type="entry name" value="BCTRLSENSOR"/>
</dbReference>
<keyword evidence="4" id="KW-0597">Phosphoprotein</keyword>
<dbReference type="PROSITE" id="PS50109">
    <property type="entry name" value="HIS_KIN"/>
    <property type="match status" value="1"/>
</dbReference>
<keyword evidence="10" id="KW-0812">Transmembrane</keyword>
<evidence type="ECO:0000256" key="4">
    <source>
        <dbReference type="ARBA" id="ARBA00022553"/>
    </source>
</evidence>
<dbReference type="PROSITE" id="PS50113">
    <property type="entry name" value="PAC"/>
    <property type="match status" value="1"/>
</dbReference>
<keyword evidence="10" id="KW-1133">Transmembrane helix</keyword>
<dbReference type="GO" id="GO:0016036">
    <property type="term" value="P:cellular response to phosphate starvation"/>
    <property type="evidence" value="ECO:0007669"/>
    <property type="project" value="TreeGrafter"/>
</dbReference>
<dbReference type="GO" id="GO:0004721">
    <property type="term" value="F:phosphoprotein phosphatase activity"/>
    <property type="evidence" value="ECO:0007669"/>
    <property type="project" value="TreeGrafter"/>
</dbReference>
<dbReference type="SUPFAM" id="SSF47384">
    <property type="entry name" value="Homodimeric domain of signal transducing histidine kinase"/>
    <property type="match status" value="1"/>
</dbReference>
<dbReference type="CDD" id="cd00130">
    <property type="entry name" value="PAS"/>
    <property type="match status" value="1"/>
</dbReference>
<evidence type="ECO:0000256" key="1">
    <source>
        <dbReference type="ARBA" id="ARBA00000085"/>
    </source>
</evidence>
<feature type="domain" description="Histidine kinase" evidence="11">
    <location>
        <begin position="215"/>
        <end position="435"/>
    </location>
</feature>
<keyword evidence="7" id="KW-0902">Two-component regulatory system</keyword>
<dbReference type="NCBIfam" id="NF033093">
    <property type="entry name" value="HK_VicK"/>
    <property type="match status" value="1"/>
</dbReference>
<comment type="caution">
    <text evidence="15">The sequence shown here is derived from an EMBL/GenBank/DDBJ whole genome shotgun (WGS) entry which is preliminary data.</text>
</comment>
<dbReference type="InterPro" id="IPR054693">
    <property type="entry name" value="WalK-like_HAMP"/>
</dbReference>
<dbReference type="SUPFAM" id="SSF55874">
    <property type="entry name" value="ATPase domain of HSP90 chaperone/DNA topoisomerase II/histidine kinase"/>
    <property type="match status" value="1"/>
</dbReference>
<dbReference type="PANTHER" id="PTHR45453">
    <property type="entry name" value="PHOSPHATE REGULON SENSOR PROTEIN PHOR"/>
    <property type="match status" value="1"/>
</dbReference>
<dbReference type="Gene3D" id="3.30.565.10">
    <property type="entry name" value="Histidine kinase-like ATPase, C-terminal domain"/>
    <property type="match status" value="1"/>
</dbReference>
<dbReference type="InterPro" id="IPR013767">
    <property type="entry name" value="PAS_fold"/>
</dbReference>
<dbReference type="InterPro" id="IPR035965">
    <property type="entry name" value="PAS-like_dom_sf"/>
</dbReference>
<evidence type="ECO:0000313" key="15">
    <source>
        <dbReference type="EMBL" id="EGP65281.1"/>
    </source>
</evidence>
<dbReference type="InterPro" id="IPR005467">
    <property type="entry name" value="His_kinase_dom"/>
</dbReference>
<dbReference type="EC" id="2.7.13.3" evidence="3"/>
<proteinExistence type="predicted"/>
<evidence type="ECO:0000259" key="11">
    <source>
        <dbReference type="PROSITE" id="PS50109"/>
    </source>
</evidence>
<dbReference type="PROSITE" id="PS50112">
    <property type="entry name" value="PAS"/>
    <property type="match status" value="1"/>
</dbReference>
<evidence type="ECO:0000256" key="6">
    <source>
        <dbReference type="ARBA" id="ARBA00022777"/>
    </source>
</evidence>
<feature type="domain" description="PAC" evidence="13">
    <location>
        <begin position="157"/>
        <end position="211"/>
    </location>
</feature>
<dbReference type="Proteomes" id="UP000003815">
    <property type="component" value="Unassembled WGS sequence"/>
</dbReference>
<feature type="domain" description="HAMP" evidence="14">
    <location>
        <begin position="35"/>
        <end position="87"/>
    </location>
</feature>
<name>F9HDY0_STRMT</name>
<dbReference type="InterPro" id="IPR036097">
    <property type="entry name" value="HisK_dim/P_sf"/>
</dbReference>
<evidence type="ECO:0000259" key="12">
    <source>
        <dbReference type="PROSITE" id="PS50112"/>
    </source>
</evidence>
<dbReference type="InterPro" id="IPR058096">
    <property type="entry name" value="WalK_streptococcus"/>
</dbReference>
<evidence type="ECO:0000256" key="8">
    <source>
        <dbReference type="ARBA" id="ARBA00023136"/>
    </source>
</evidence>
<dbReference type="GO" id="GO:0006355">
    <property type="term" value="P:regulation of DNA-templated transcription"/>
    <property type="evidence" value="ECO:0007669"/>
    <property type="project" value="InterPro"/>
</dbReference>
<evidence type="ECO:0000313" key="16">
    <source>
        <dbReference type="Proteomes" id="UP000003815"/>
    </source>
</evidence>
<dbReference type="GO" id="GO:0005886">
    <property type="term" value="C:plasma membrane"/>
    <property type="evidence" value="ECO:0007669"/>
    <property type="project" value="TreeGrafter"/>
</dbReference>
<protein>
    <recommendedName>
        <fullName evidence="3">histidine kinase</fullName>
        <ecNumber evidence="3">2.7.13.3</ecNumber>
    </recommendedName>
</protein>
<dbReference type="InterPro" id="IPR003594">
    <property type="entry name" value="HATPase_dom"/>
</dbReference>
<dbReference type="GO" id="GO:0000155">
    <property type="term" value="F:phosphorelay sensor kinase activity"/>
    <property type="evidence" value="ECO:0007669"/>
    <property type="project" value="InterPro"/>
</dbReference>
<evidence type="ECO:0000256" key="10">
    <source>
        <dbReference type="SAM" id="Phobius"/>
    </source>
</evidence>
<evidence type="ECO:0000256" key="3">
    <source>
        <dbReference type="ARBA" id="ARBA00012438"/>
    </source>
</evidence>
<dbReference type="InterPro" id="IPR000700">
    <property type="entry name" value="PAS-assoc_C"/>
</dbReference>
<evidence type="ECO:0000256" key="9">
    <source>
        <dbReference type="SAM" id="Coils"/>
    </source>
</evidence>
<evidence type="ECO:0000256" key="7">
    <source>
        <dbReference type="ARBA" id="ARBA00023012"/>
    </source>
</evidence>
<dbReference type="FunFam" id="1.10.287.130:FF:000001">
    <property type="entry name" value="Two-component sensor histidine kinase"/>
    <property type="match status" value="1"/>
</dbReference>
<dbReference type="CDD" id="cd00075">
    <property type="entry name" value="HATPase"/>
    <property type="match status" value="1"/>
</dbReference>
<dbReference type="Pfam" id="PF00989">
    <property type="entry name" value="PAS"/>
    <property type="match status" value="1"/>
</dbReference>
<evidence type="ECO:0000259" key="13">
    <source>
        <dbReference type="PROSITE" id="PS50113"/>
    </source>
</evidence>
<dbReference type="InterPro" id="IPR003661">
    <property type="entry name" value="HisK_dim/P_dom"/>
</dbReference>
<dbReference type="InterPro" id="IPR036890">
    <property type="entry name" value="HATPase_C_sf"/>
</dbReference>
<dbReference type="SMART" id="SM00387">
    <property type="entry name" value="HATPase_c"/>
    <property type="match status" value="1"/>
</dbReference>
<dbReference type="InterPro" id="IPR004358">
    <property type="entry name" value="Sig_transdc_His_kin-like_C"/>
</dbReference>
<dbReference type="NCBIfam" id="TIGR00229">
    <property type="entry name" value="sensory_box"/>
    <property type="match status" value="1"/>
</dbReference>
<dbReference type="EMBL" id="AFQT01000049">
    <property type="protein sequence ID" value="EGP65281.1"/>
    <property type="molecule type" value="Genomic_DNA"/>
</dbReference>
<dbReference type="FunFam" id="3.30.565.10:FF:000006">
    <property type="entry name" value="Sensor histidine kinase WalK"/>
    <property type="match status" value="1"/>
</dbReference>
<dbReference type="Gene3D" id="1.10.8.500">
    <property type="entry name" value="HAMP domain in histidine kinase"/>
    <property type="match status" value="1"/>
</dbReference>
<evidence type="ECO:0000259" key="14">
    <source>
        <dbReference type="PROSITE" id="PS50885"/>
    </source>
</evidence>
<dbReference type="Gene3D" id="1.10.287.130">
    <property type="match status" value="1"/>
</dbReference>
<gene>
    <name evidence="15" type="ORF">HMPREF9958_1127</name>
</gene>
<dbReference type="PROSITE" id="PS50885">
    <property type="entry name" value="HAMP"/>
    <property type="match status" value="1"/>
</dbReference>
<dbReference type="Pfam" id="PF00512">
    <property type="entry name" value="HisKA"/>
    <property type="match status" value="1"/>
</dbReference>
<evidence type="ECO:0000256" key="5">
    <source>
        <dbReference type="ARBA" id="ARBA00022679"/>
    </source>
</evidence>
<dbReference type="PANTHER" id="PTHR45453:SF1">
    <property type="entry name" value="PHOSPHATE REGULON SENSOR PROTEIN PHOR"/>
    <property type="match status" value="1"/>
</dbReference>
<dbReference type="Pfam" id="PF02518">
    <property type="entry name" value="HATPase_c"/>
    <property type="match status" value="1"/>
</dbReference>